<dbReference type="Proteomes" id="UP001203338">
    <property type="component" value="Unassembled WGS sequence"/>
</dbReference>
<dbReference type="NCBIfam" id="TIGR02808">
    <property type="entry name" value="short_TIGR02808"/>
    <property type="match status" value="1"/>
</dbReference>
<dbReference type="InterPro" id="IPR014175">
    <property type="entry name" value="CHP02808"/>
</dbReference>
<keyword evidence="1" id="KW-0472">Membrane</keyword>
<gene>
    <name evidence="2" type="ORF">M3P05_03005</name>
</gene>
<sequence length="42" mass="4518">MGSLETVIWYILGYSALPMILLGGFIGTAVVACFLLELTGRK</sequence>
<comment type="caution">
    <text evidence="2">The sequence shown here is derived from an EMBL/GenBank/DDBJ whole genome shotgun (WGS) entry which is preliminary data.</text>
</comment>
<reference evidence="2 3" key="1">
    <citation type="submission" date="2022-05" db="EMBL/GenBank/DDBJ databases">
        <authorList>
            <person name="Park J.-S."/>
        </authorList>
    </citation>
    <scope>NUCLEOTIDE SEQUENCE [LARGE SCALE GENOMIC DNA]</scope>
    <source>
        <strain evidence="2 3">2012CJ34-2</strain>
    </source>
</reference>
<keyword evidence="1" id="KW-1133">Transmembrane helix</keyword>
<proteinExistence type="predicted"/>
<evidence type="ECO:0000313" key="3">
    <source>
        <dbReference type="Proteomes" id="UP001203338"/>
    </source>
</evidence>
<accession>A0ABT0PC12</accession>
<protein>
    <submittedName>
        <fullName evidence="2">TIGR02808 family protein</fullName>
    </submittedName>
</protein>
<dbReference type="EMBL" id="JAMFLX010000003">
    <property type="protein sequence ID" value="MCL6268920.1"/>
    <property type="molecule type" value="Genomic_DNA"/>
</dbReference>
<dbReference type="Pfam" id="PF09574">
    <property type="entry name" value="DUF2374"/>
    <property type="match status" value="1"/>
</dbReference>
<name>A0ABT0PC12_9GAMM</name>
<organism evidence="2 3">
    <name type="scientific">Parendozoicomonas callyspongiae</name>
    <dbReference type="NCBI Taxonomy" id="2942213"/>
    <lineage>
        <taxon>Bacteria</taxon>
        <taxon>Pseudomonadati</taxon>
        <taxon>Pseudomonadota</taxon>
        <taxon>Gammaproteobacteria</taxon>
        <taxon>Oceanospirillales</taxon>
        <taxon>Endozoicomonadaceae</taxon>
        <taxon>Parendozoicomonas</taxon>
    </lineage>
</organism>
<keyword evidence="1" id="KW-0812">Transmembrane</keyword>
<keyword evidence="3" id="KW-1185">Reference proteome</keyword>
<dbReference type="RefSeq" id="WP_249697753.1">
    <property type="nucleotide sequence ID" value="NZ_JAMFLX010000003.1"/>
</dbReference>
<feature type="transmembrane region" description="Helical" evidence="1">
    <location>
        <begin position="12"/>
        <end position="36"/>
    </location>
</feature>
<evidence type="ECO:0000256" key="1">
    <source>
        <dbReference type="SAM" id="Phobius"/>
    </source>
</evidence>
<evidence type="ECO:0000313" key="2">
    <source>
        <dbReference type="EMBL" id="MCL6268920.1"/>
    </source>
</evidence>